<evidence type="ECO:0000313" key="1">
    <source>
        <dbReference type="EMBL" id="GHA22399.1"/>
    </source>
</evidence>
<evidence type="ECO:0000313" key="2">
    <source>
        <dbReference type="Proteomes" id="UP000614811"/>
    </source>
</evidence>
<reference evidence="1" key="1">
    <citation type="journal article" date="2014" name="Int. J. Syst. Evol. Microbiol.">
        <title>Complete genome sequence of Corynebacterium casei LMG S-19264T (=DSM 44701T), isolated from a smear-ripened cheese.</title>
        <authorList>
            <consortium name="US DOE Joint Genome Institute (JGI-PGF)"/>
            <person name="Walter F."/>
            <person name="Albersmeier A."/>
            <person name="Kalinowski J."/>
            <person name="Ruckert C."/>
        </authorList>
    </citation>
    <scope>NUCLEOTIDE SEQUENCE</scope>
    <source>
        <strain evidence="1">KCTC 12711</strain>
    </source>
</reference>
<comment type="caution">
    <text evidence="1">The sequence shown here is derived from an EMBL/GenBank/DDBJ whole genome shotgun (WGS) entry which is preliminary data.</text>
</comment>
<gene>
    <name evidence="1" type="ORF">GCM10008090_35200</name>
</gene>
<keyword evidence="2" id="KW-1185">Reference proteome</keyword>
<dbReference type="EMBL" id="BMXA01000013">
    <property type="protein sequence ID" value="GHA22399.1"/>
    <property type="molecule type" value="Genomic_DNA"/>
</dbReference>
<dbReference type="AlphaFoldDB" id="A0A918S3S1"/>
<sequence>MNRLNDESLKQLHRLSARLWDFSPSHDRLTYRINTTNPESEKYLIFIECDAIETLVFWKITNLRISKEGGLLIVEDNDMKIKCKEVFLESGYTLDYFNDKYGSN</sequence>
<dbReference type="Proteomes" id="UP000614811">
    <property type="component" value="Unassembled WGS sequence"/>
</dbReference>
<accession>A0A918S3S1</accession>
<organism evidence="1 2">
    <name type="scientific">Arenicella chitinivorans</name>
    <dbReference type="NCBI Taxonomy" id="1329800"/>
    <lineage>
        <taxon>Bacteria</taxon>
        <taxon>Pseudomonadati</taxon>
        <taxon>Pseudomonadota</taxon>
        <taxon>Gammaproteobacteria</taxon>
        <taxon>Arenicellales</taxon>
        <taxon>Arenicellaceae</taxon>
        <taxon>Arenicella</taxon>
    </lineage>
</organism>
<name>A0A918S3S1_9GAMM</name>
<reference evidence="1" key="2">
    <citation type="submission" date="2020-09" db="EMBL/GenBank/DDBJ databases">
        <authorList>
            <person name="Sun Q."/>
            <person name="Kim S."/>
        </authorList>
    </citation>
    <scope>NUCLEOTIDE SEQUENCE</scope>
    <source>
        <strain evidence="1">KCTC 12711</strain>
    </source>
</reference>
<protein>
    <submittedName>
        <fullName evidence="1">Uncharacterized protein</fullName>
    </submittedName>
</protein>
<proteinExistence type="predicted"/>